<feature type="region of interest" description="Disordered" evidence="7">
    <location>
        <begin position="99"/>
        <end position="162"/>
    </location>
</feature>
<dbReference type="SMART" id="SM00297">
    <property type="entry name" value="BROMO"/>
    <property type="match status" value="1"/>
</dbReference>
<keyword evidence="5" id="KW-0539">Nucleus</keyword>
<evidence type="ECO:0000256" key="4">
    <source>
        <dbReference type="ARBA" id="ARBA00023163"/>
    </source>
</evidence>
<dbReference type="GO" id="GO:0046982">
    <property type="term" value="F:protein heterodimerization activity"/>
    <property type="evidence" value="ECO:0007669"/>
    <property type="project" value="InterPro"/>
</dbReference>
<dbReference type="GO" id="GO:0006357">
    <property type="term" value="P:regulation of transcription by RNA polymerase II"/>
    <property type="evidence" value="ECO:0007669"/>
    <property type="project" value="TreeGrafter"/>
</dbReference>
<sequence length="1139" mass="126140">MSLAPSLHRPSSRERQHYARFPSQLPNAIRLRTPNATLSDEAMSNGSNNHNLGEGVDSMAEEDPRAARWREHYLRTEARLAAVLGGGNKHDVLDAEESGMKPSADVAPAAHDARPTATPKKPVRAIDEDDYGDDDDAEEEDDTRTSPLLSKSAPNGISASALDTPSLRISSLSNKLGIERTSTPSSEQVKSSDDVRKKLQQDKKAAEDAAKRSFYTLFYTLESDRDAMLEQQKLDELDRQVETEMSGQPASAPAAGAPAAPQQGTLSTTNLGASSLTLKHLIARIDAQRDKVHASDAQLRNLISEVRKNRSKWANEDRVGQEELYESMEKVLMELKAGEHAHPFLQRVNKREAPDYYNIIKQPMDIGTMMKKLKQLVYKSKKEFVEDLMLIWANCLKYNSDPGHLYRKKALYMKKETEKLVPLIPDITVRDRAEVEAEERRMRNGDADADGAEDSEDEEPIMASRGRKAPSKGGKGTSTARKAPPAGLEGTPGPENKATVPSINSAVSNLKNEFLRADSEMEGSINGFSTPPPGTLTPLGPNGILRSGAHGSQADVSEADGTGASVSGFAFEDDADLDDLEYKTWKQITKKDRAIIAAERHRLFRNDELHVDEPAILRTRAGMRRWLRHRKQANEEESMGGSASAPDGKDGVQTTAGETLAEGMEGEEERQIPDYYDPVCAIPDLNERLQWVEDAEGHVIQQFEEYMRIVPRGQFTAPESALTKKMESNMRQMQETRKICAKIGIVKQMQLQSQMYQNQFQKYDPRPFIEADIEPMVVSEEGPVMAPYVCRAALQRSVGKIFYHAGFEEFQPSALDAITDIAGDFFQKLVASLGLYRETPKMKSDIPVTAQNGTTTHWVPRFNQEEAVLHALQVNGVDLETLDTYVKDDVERLGTKLAGMHDRMRSYYAELLRPALDNAGTDGAGAFNDGSEQFVGGDFAEDIGEDFFGFKELGLDKEFGVSFSVPLHLLQNRMHNAYAAQNTNNVATTGVLMEEPPKFEPVTMQNVTSQIGLMQDWLLSKLQDNSNEALVEDEDLPPKQRFPKPRLPPTGKISSPRKRPLREQQQMARKKRRLDEEREENGANANGSGVNGGLMKGLGKPVGKLKLEMPQKENQGIAEPEKDDGSAVGMISPESILAA</sequence>
<evidence type="ECO:0000256" key="5">
    <source>
        <dbReference type="ARBA" id="ARBA00023242"/>
    </source>
</evidence>
<proteinExistence type="predicted"/>
<dbReference type="PROSITE" id="PS50014">
    <property type="entry name" value="BROMODOMAIN_2"/>
    <property type="match status" value="1"/>
</dbReference>
<evidence type="ECO:0000256" key="2">
    <source>
        <dbReference type="ARBA" id="ARBA00023015"/>
    </source>
</evidence>
<dbReference type="PRINTS" id="PR00503">
    <property type="entry name" value="BROMODOMAIN"/>
</dbReference>
<dbReference type="CDD" id="cd22927">
    <property type="entry name" value="HFD_SPT7"/>
    <property type="match status" value="1"/>
</dbReference>
<evidence type="ECO:0000256" key="1">
    <source>
        <dbReference type="ARBA" id="ARBA00004123"/>
    </source>
</evidence>
<keyword evidence="4" id="KW-0804">Transcription</keyword>
<dbReference type="InterPro" id="IPR018359">
    <property type="entry name" value="Bromodomain_CS"/>
</dbReference>
<feature type="region of interest" description="Disordered" evidence="7">
    <location>
        <begin position="1029"/>
        <end position="1139"/>
    </location>
</feature>
<dbReference type="GO" id="GO:0006325">
    <property type="term" value="P:chromatin organization"/>
    <property type="evidence" value="ECO:0007669"/>
    <property type="project" value="UniProtKB-ARBA"/>
</dbReference>
<dbReference type="Gene3D" id="1.20.920.10">
    <property type="entry name" value="Bromodomain-like"/>
    <property type="match status" value="1"/>
</dbReference>
<accession>A0A6A6ISS8</accession>
<organism evidence="9 10">
    <name type="scientific">Trematosphaeria pertusa</name>
    <dbReference type="NCBI Taxonomy" id="390896"/>
    <lineage>
        <taxon>Eukaryota</taxon>
        <taxon>Fungi</taxon>
        <taxon>Dikarya</taxon>
        <taxon>Ascomycota</taxon>
        <taxon>Pezizomycotina</taxon>
        <taxon>Dothideomycetes</taxon>
        <taxon>Pleosporomycetidae</taxon>
        <taxon>Pleosporales</taxon>
        <taxon>Massarineae</taxon>
        <taxon>Trematosphaeriaceae</taxon>
        <taxon>Trematosphaeria</taxon>
    </lineage>
</organism>
<dbReference type="EMBL" id="ML987192">
    <property type="protein sequence ID" value="KAF2252593.1"/>
    <property type="molecule type" value="Genomic_DNA"/>
</dbReference>
<dbReference type="FunFam" id="1.10.20.10:FF:000072">
    <property type="entry name" value="Transcriptional activator spt7"/>
    <property type="match status" value="1"/>
</dbReference>
<dbReference type="RefSeq" id="XP_033687597.1">
    <property type="nucleotide sequence ID" value="XM_033826675.1"/>
</dbReference>
<dbReference type="OrthoDB" id="21449at2759"/>
<feature type="region of interest" description="Disordered" evidence="7">
    <location>
        <begin position="240"/>
        <end position="268"/>
    </location>
</feature>
<dbReference type="GeneID" id="54580005"/>
<name>A0A6A6ISS8_9PLEO</name>
<feature type="compositionally biased region" description="Polar residues" evidence="7">
    <location>
        <begin position="178"/>
        <end position="189"/>
    </location>
</feature>
<dbReference type="PROSITE" id="PS00633">
    <property type="entry name" value="BROMODOMAIN_1"/>
    <property type="match status" value="1"/>
</dbReference>
<feature type="region of interest" description="Disordered" evidence="7">
    <location>
        <begin position="1"/>
        <end position="26"/>
    </location>
</feature>
<protein>
    <submittedName>
        <fullName evidence="9">Transcriptional activator spt7</fullName>
    </submittedName>
</protein>
<dbReference type="SUPFAM" id="SSF47370">
    <property type="entry name" value="Bromodomain"/>
    <property type="match status" value="1"/>
</dbReference>
<feature type="compositionally biased region" description="Acidic residues" evidence="7">
    <location>
        <begin position="447"/>
        <end position="460"/>
    </location>
</feature>
<feature type="region of interest" description="Disordered" evidence="7">
    <location>
        <begin position="434"/>
        <end position="501"/>
    </location>
</feature>
<evidence type="ECO:0000256" key="6">
    <source>
        <dbReference type="PROSITE-ProRule" id="PRU00035"/>
    </source>
</evidence>
<comment type="subcellular location">
    <subcellularLocation>
        <location evidence="1">Nucleus</location>
    </subcellularLocation>
</comment>
<dbReference type="Proteomes" id="UP000800094">
    <property type="component" value="Unassembled WGS sequence"/>
</dbReference>
<dbReference type="PANTHER" id="PTHR47343">
    <property type="entry name" value="TRANSCRIPTIONAL ACTIVATOR SPT7"/>
    <property type="match status" value="1"/>
</dbReference>
<feature type="compositionally biased region" description="Polar residues" evidence="7">
    <location>
        <begin position="145"/>
        <end position="162"/>
    </location>
</feature>
<dbReference type="GO" id="GO:0046695">
    <property type="term" value="C:SLIK (SAGA-like) complex"/>
    <property type="evidence" value="ECO:0007669"/>
    <property type="project" value="InterPro"/>
</dbReference>
<evidence type="ECO:0000313" key="10">
    <source>
        <dbReference type="Proteomes" id="UP000800094"/>
    </source>
</evidence>
<dbReference type="InterPro" id="IPR006565">
    <property type="entry name" value="BTP"/>
</dbReference>
<evidence type="ECO:0000313" key="9">
    <source>
        <dbReference type="EMBL" id="KAF2252593.1"/>
    </source>
</evidence>
<feature type="region of interest" description="Disordered" evidence="7">
    <location>
        <begin position="178"/>
        <end position="206"/>
    </location>
</feature>
<dbReference type="GO" id="GO:0005634">
    <property type="term" value="C:nucleus"/>
    <property type="evidence" value="ECO:0007669"/>
    <property type="project" value="UniProtKB-SubCell"/>
</dbReference>
<keyword evidence="2" id="KW-0805">Transcription regulation</keyword>
<dbReference type="InterPro" id="IPR001487">
    <property type="entry name" value="Bromodomain"/>
</dbReference>
<feature type="domain" description="Bromo" evidence="8">
    <location>
        <begin position="336"/>
        <end position="406"/>
    </location>
</feature>
<feature type="compositionally biased region" description="Low complexity" evidence="7">
    <location>
        <begin position="246"/>
        <end position="264"/>
    </location>
</feature>
<dbReference type="GO" id="GO:0005198">
    <property type="term" value="F:structural molecule activity"/>
    <property type="evidence" value="ECO:0007669"/>
    <property type="project" value="TreeGrafter"/>
</dbReference>
<dbReference type="Pfam" id="PF07524">
    <property type="entry name" value="Bromo_TP"/>
    <property type="match status" value="1"/>
</dbReference>
<dbReference type="PANTHER" id="PTHR47343:SF1">
    <property type="entry name" value="TRANSCRIPTIONAL ACTIVATOR SPT7"/>
    <property type="match status" value="1"/>
</dbReference>
<keyword evidence="10" id="KW-1185">Reference proteome</keyword>
<feature type="compositionally biased region" description="Acidic residues" evidence="7">
    <location>
        <begin position="127"/>
        <end position="142"/>
    </location>
</feature>
<feature type="region of interest" description="Disordered" evidence="7">
    <location>
        <begin position="39"/>
        <end position="63"/>
    </location>
</feature>
<dbReference type="AlphaFoldDB" id="A0A6A6ISS8"/>
<dbReference type="Pfam" id="PF00439">
    <property type="entry name" value="Bromodomain"/>
    <property type="match status" value="1"/>
</dbReference>
<evidence type="ECO:0000256" key="7">
    <source>
        <dbReference type="SAM" id="MobiDB-lite"/>
    </source>
</evidence>
<dbReference type="GO" id="GO:0000124">
    <property type="term" value="C:SAGA complex"/>
    <property type="evidence" value="ECO:0007669"/>
    <property type="project" value="InterPro"/>
</dbReference>
<feature type="compositionally biased region" description="Basic and acidic residues" evidence="7">
    <location>
        <begin position="190"/>
        <end position="206"/>
    </location>
</feature>
<dbReference type="Gene3D" id="1.10.20.10">
    <property type="entry name" value="Histone, subunit A"/>
    <property type="match status" value="1"/>
</dbReference>
<reference evidence="9" key="1">
    <citation type="journal article" date="2020" name="Stud. Mycol.">
        <title>101 Dothideomycetes genomes: a test case for predicting lifestyles and emergence of pathogens.</title>
        <authorList>
            <person name="Haridas S."/>
            <person name="Albert R."/>
            <person name="Binder M."/>
            <person name="Bloem J."/>
            <person name="Labutti K."/>
            <person name="Salamov A."/>
            <person name="Andreopoulos B."/>
            <person name="Baker S."/>
            <person name="Barry K."/>
            <person name="Bills G."/>
            <person name="Bluhm B."/>
            <person name="Cannon C."/>
            <person name="Castanera R."/>
            <person name="Culley D."/>
            <person name="Daum C."/>
            <person name="Ezra D."/>
            <person name="Gonzalez J."/>
            <person name="Henrissat B."/>
            <person name="Kuo A."/>
            <person name="Liang C."/>
            <person name="Lipzen A."/>
            <person name="Lutzoni F."/>
            <person name="Magnuson J."/>
            <person name="Mondo S."/>
            <person name="Nolan M."/>
            <person name="Ohm R."/>
            <person name="Pangilinan J."/>
            <person name="Park H.-J."/>
            <person name="Ramirez L."/>
            <person name="Alfaro M."/>
            <person name="Sun H."/>
            <person name="Tritt A."/>
            <person name="Yoshinaga Y."/>
            <person name="Zwiers L.-H."/>
            <person name="Turgeon B."/>
            <person name="Goodwin S."/>
            <person name="Spatafora J."/>
            <person name="Crous P."/>
            <person name="Grigoriev I."/>
        </authorList>
    </citation>
    <scope>NUCLEOTIDE SEQUENCE</scope>
    <source>
        <strain evidence="9">CBS 122368</strain>
    </source>
</reference>
<feature type="region of interest" description="Disordered" evidence="7">
    <location>
        <begin position="631"/>
        <end position="654"/>
    </location>
</feature>
<evidence type="ECO:0000256" key="3">
    <source>
        <dbReference type="ARBA" id="ARBA00023117"/>
    </source>
</evidence>
<feature type="compositionally biased region" description="Polar residues" evidence="7">
    <location>
        <begin position="39"/>
        <end position="51"/>
    </location>
</feature>
<gene>
    <name evidence="9" type="ORF">BU26DRAFT_503044</name>
</gene>
<dbReference type="InterPro" id="IPR037782">
    <property type="entry name" value="Spt7"/>
</dbReference>
<dbReference type="InterPro" id="IPR009072">
    <property type="entry name" value="Histone-fold"/>
</dbReference>
<evidence type="ECO:0000259" key="8">
    <source>
        <dbReference type="PROSITE" id="PS50014"/>
    </source>
</evidence>
<dbReference type="InterPro" id="IPR036427">
    <property type="entry name" value="Bromodomain-like_sf"/>
</dbReference>
<keyword evidence="3 6" id="KW-0103">Bromodomain</keyword>
<feature type="compositionally biased region" description="Basic and acidic residues" evidence="7">
    <location>
        <begin position="434"/>
        <end position="446"/>
    </location>
</feature>